<name>A0A1H5MYJ7_9PSED</name>
<accession>A0A1H5MYJ7</accession>
<evidence type="ECO:0000313" key="2">
    <source>
        <dbReference type="Proteomes" id="UP000198985"/>
    </source>
</evidence>
<dbReference type="RefSeq" id="WP_084319616.1">
    <property type="nucleotide sequence ID" value="NZ_FNTY01000002.1"/>
</dbReference>
<dbReference type="Proteomes" id="UP000198985">
    <property type="component" value="Unassembled WGS sequence"/>
</dbReference>
<dbReference type="EMBL" id="FNTY01000002">
    <property type="protein sequence ID" value="SEE94353.1"/>
    <property type="molecule type" value="Genomic_DNA"/>
</dbReference>
<reference evidence="1 2" key="1">
    <citation type="submission" date="2016-10" db="EMBL/GenBank/DDBJ databases">
        <authorList>
            <person name="de Groot N.N."/>
        </authorList>
    </citation>
    <scope>NUCLEOTIDE SEQUENCE [LARGE SCALE GENOMIC DNA]</scope>
    <source>
        <strain evidence="1 2">BS3662</strain>
    </source>
</reference>
<sequence>MSALTIEGWCRTGDDKKSTPIGEIQFYVDGPLHLRLEQAEERLQKTHEPEAMVDVDMSTLDLELPEGYAPLSDCQMRVYLHSERGQFHLVGHRASDSSLIYSNAVLIDQLLD</sequence>
<proteinExistence type="predicted"/>
<gene>
    <name evidence="1" type="ORF">SAMN04490194_5281</name>
</gene>
<protein>
    <submittedName>
        <fullName evidence="1">Uncharacterized protein</fullName>
    </submittedName>
</protein>
<evidence type="ECO:0000313" key="1">
    <source>
        <dbReference type="EMBL" id="SEE94353.1"/>
    </source>
</evidence>
<organism evidence="1 2">
    <name type="scientific">Pseudomonas migulae</name>
    <dbReference type="NCBI Taxonomy" id="78543"/>
    <lineage>
        <taxon>Bacteria</taxon>
        <taxon>Pseudomonadati</taxon>
        <taxon>Pseudomonadota</taxon>
        <taxon>Gammaproteobacteria</taxon>
        <taxon>Pseudomonadales</taxon>
        <taxon>Pseudomonadaceae</taxon>
        <taxon>Pseudomonas</taxon>
    </lineage>
</organism>
<dbReference type="AlphaFoldDB" id="A0A1H5MYJ7"/>